<dbReference type="EMBL" id="BAABFT010000007">
    <property type="protein sequence ID" value="GAA4326212.1"/>
    <property type="molecule type" value="Genomic_DNA"/>
</dbReference>
<reference evidence="3" key="1">
    <citation type="journal article" date="2019" name="Int. J. Syst. Evol. Microbiol.">
        <title>The Global Catalogue of Microorganisms (GCM) 10K type strain sequencing project: providing services to taxonomists for standard genome sequencing and annotation.</title>
        <authorList>
            <consortium name="The Broad Institute Genomics Platform"/>
            <consortium name="The Broad Institute Genome Sequencing Center for Infectious Disease"/>
            <person name="Wu L."/>
            <person name="Ma J."/>
        </authorList>
    </citation>
    <scope>NUCLEOTIDE SEQUENCE [LARGE SCALE GENOMIC DNA]</scope>
    <source>
        <strain evidence="3">JCM 17705</strain>
    </source>
</reference>
<keyword evidence="1" id="KW-0732">Signal</keyword>
<sequence length="96" mass="9858">MKKLSIRFALAAAILGIGSAYAGNANHFAVKKWGLDRSTGLYVDVTTASPSTYSCTGSSGVCTATYDSDVNPNNQAGDTHPGTADPITIVNGTFAN</sequence>
<keyword evidence="3" id="KW-1185">Reference proteome</keyword>
<evidence type="ECO:0000313" key="2">
    <source>
        <dbReference type="EMBL" id="GAA4326212.1"/>
    </source>
</evidence>
<dbReference type="Proteomes" id="UP001500582">
    <property type="component" value="Unassembled WGS sequence"/>
</dbReference>
<organism evidence="2 3">
    <name type="scientific">Mucilaginibacter gynuensis</name>
    <dbReference type="NCBI Taxonomy" id="1302236"/>
    <lineage>
        <taxon>Bacteria</taxon>
        <taxon>Pseudomonadati</taxon>
        <taxon>Bacteroidota</taxon>
        <taxon>Sphingobacteriia</taxon>
        <taxon>Sphingobacteriales</taxon>
        <taxon>Sphingobacteriaceae</taxon>
        <taxon>Mucilaginibacter</taxon>
    </lineage>
</organism>
<gene>
    <name evidence="2" type="ORF">GCM10023149_28880</name>
</gene>
<name>A0ABP8GKT3_9SPHI</name>
<comment type="caution">
    <text evidence="2">The sequence shown here is derived from an EMBL/GenBank/DDBJ whole genome shotgun (WGS) entry which is preliminary data.</text>
</comment>
<accession>A0ABP8GKT3</accession>
<evidence type="ECO:0000256" key="1">
    <source>
        <dbReference type="SAM" id="SignalP"/>
    </source>
</evidence>
<feature type="signal peptide" evidence="1">
    <location>
        <begin position="1"/>
        <end position="22"/>
    </location>
</feature>
<protein>
    <submittedName>
        <fullName evidence="2">Uncharacterized protein</fullName>
    </submittedName>
</protein>
<proteinExistence type="predicted"/>
<feature type="chain" id="PRO_5046729631" evidence="1">
    <location>
        <begin position="23"/>
        <end position="96"/>
    </location>
</feature>
<evidence type="ECO:0000313" key="3">
    <source>
        <dbReference type="Proteomes" id="UP001500582"/>
    </source>
</evidence>
<dbReference type="RefSeq" id="WP_345211810.1">
    <property type="nucleotide sequence ID" value="NZ_BAABFT010000007.1"/>
</dbReference>